<keyword evidence="2" id="KW-1003">Cell membrane</keyword>
<dbReference type="OrthoDB" id="259025at2"/>
<keyword evidence="9" id="KW-1185">Reference proteome</keyword>
<reference evidence="8 9" key="1">
    <citation type="submission" date="2018-04" db="EMBL/GenBank/DDBJ databases">
        <title>Genomic Encyclopedia of Type Strains, Phase IV (KMG-IV): sequencing the most valuable type-strain genomes for metagenomic binning, comparative biology and taxonomic classification.</title>
        <authorList>
            <person name="Goeker M."/>
        </authorList>
    </citation>
    <scope>NUCLEOTIDE SEQUENCE [LARGE SCALE GENOMIC DNA]</scope>
    <source>
        <strain evidence="8 9">DSM 7138</strain>
    </source>
</reference>
<evidence type="ECO:0000256" key="4">
    <source>
        <dbReference type="ARBA" id="ARBA00022989"/>
    </source>
</evidence>
<feature type="transmembrane region" description="Helical" evidence="6">
    <location>
        <begin position="104"/>
        <end position="124"/>
    </location>
</feature>
<dbReference type="EMBL" id="PZZZ01000002">
    <property type="protein sequence ID" value="PTM97324.1"/>
    <property type="molecule type" value="Genomic_DNA"/>
</dbReference>
<evidence type="ECO:0000313" key="9">
    <source>
        <dbReference type="Proteomes" id="UP000241247"/>
    </source>
</evidence>
<feature type="signal peptide" evidence="7">
    <location>
        <begin position="1"/>
        <end position="19"/>
    </location>
</feature>
<comment type="subcellular location">
    <subcellularLocation>
        <location evidence="1">Cell membrane</location>
        <topology evidence="1">Multi-pass membrane protein</topology>
    </subcellularLocation>
</comment>
<dbReference type="Pfam" id="PF09678">
    <property type="entry name" value="Caa3_CtaG"/>
    <property type="match status" value="1"/>
</dbReference>
<evidence type="ECO:0000256" key="1">
    <source>
        <dbReference type="ARBA" id="ARBA00004651"/>
    </source>
</evidence>
<keyword evidence="7" id="KW-0732">Signal</keyword>
<gene>
    <name evidence="8" type="ORF">C7449_102194</name>
</gene>
<feature type="transmembrane region" description="Helical" evidence="6">
    <location>
        <begin position="187"/>
        <end position="205"/>
    </location>
</feature>
<evidence type="ECO:0000256" key="6">
    <source>
        <dbReference type="SAM" id="Phobius"/>
    </source>
</evidence>
<organism evidence="8 9">
    <name type="scientific">Mycoplana dimorpha</name>
    <dbReference type="NCBI Taxonomy" id="28320"/>
    <lineage>
        <taxon>Bacteria</taxon>
        <taxon>Pseudomonadati</taxon>
        <taxon>Pseudomonadota</taxon>
        <taxon>Alphaproteobacteria</taxon>
        <taxon>Hyphomicrobiales</taxon>
        <taxon>Rhizobiaceae</taxon>
        <taxon>Mycoplana</taxon>
    </lineage>
</organism>
<dbReference type="RefSeq" id="WP_108001615.1">
    <property type="nucleotide sequence ID" value="NZ_JBHEEX010000001.1"/>
</dbReference>
<evidence type="ECO:0000256" key="7">
    <source>
        <dbReference type="SAM" id="SignalP"/>
    </source>
</evidence>
<dbReference type="Proteomes" id="UP000241247">
    <property type="component" value="Unassembled WGS sequence"/>
</dbReference>
<keyword evidence="5 6" id="KW-0472">Membrane</keyword>
<proteinExistence type="predicted"/>
<dbReference type="InterPro" id="IPR019108">
    <property type="entry name" value="Caa3_assmbl_CtaG-rel"/>
</dbReference>
<evidence type="ECO:0000256" key="2">
    <source>
        <dbReference type="ARBA" id="ARBA00022475"/>
    </source>
</evidence>
<comment type="caution">
    <text evidence="8">The sequence shown here is derived from an EMBL/GenBank/DDBJ whole genome shotgun (WGS) entry which is preliminary data.</text>
</comment>
<name>A0A2T5BE95_MYCDI</name>
<feature type="transmembrane region" description="Helical" evidence="6">
    <location>
        <begin position="34"/>
        <end position="52"/>
    </location>
</feature>
<evidence type="ECO:0000256" key="3">
    <source>
        <dbReference type="ARBA" id="ARBA00022692"/>
    </source>
</evidence>
<dbReference type="GO" id="GO:0005886">
    <property type="term" value="C:plasma membrane"/>
    <property type="evidence" value="ECO:0007669"/>
    <property type="project" value="UniProtKB-SubCell"/>
</dbReference>
<feature type="transmembrane region" description="Helical" evidence="6">
    <location>
        <begin position="145"/>
        <end position="167"/>
    </location>
</feature>
<evidence type="ECO:0000313" key="8">
    <source>
        <dbReference type="EMBL" id="PTM97324.1"/>
    </source>
</evidence>
<protein>
    <submittedName>
        <fullName evidence="8">Cytochrome c oxidase assembly factor CtaG</fullName>
    </submittedName>
</protein>
<sequence length="297" mass="32445">MPVLIAICLLILEAPAAAAHGNEGHDALRWTFDPWILAPLVTIAVFHALGSIRLSRRRHGFPPWTIRSAVLFWAGLATLAVALVSPLHDLGEHLFSVHMVEHELIMALAAPLLVLARPVALLLWGLPGAVRRRVGSGLASRGVRLAWQTLTIPVVAAVLHGLAIWVWHAPALFDATVSDVLLHRLQHLSFFLTGLLFWWAVIWRCSRGASAWLLFVTMLHTSILGALIAVAPSVLYLAQTRYAGEWGLTALEDQQLAGVIMWVPGGIVYAGATLWFLATWIQGASKGGEDAHRFRLV</sequence>
<feature type="transmembrane region" description="Helical" evidence="6">
    <location>
        <begin position="256"/>
        <end position="277"/>
    </location>
</feature>
<accession>A0A2T5BE95</accession>
<evidence type="ECO:0000256" key="5">
    <source>
        <dbReference type="ARBA" id="ARBA00023136"/>
    </source>
</evidence>
<feature type="transmembrane region" description="Helical" evidence="6">
    <location>
        <begin position="212"/>
        <end position="236"/>
    </location>
</feature>
<keyword evidence="4 6" id="KW-1133">Transmembrane helix</keyword>
<keyword evidence="3 6" id="KW-0812">Transmembrane</keyword>
<feature type="chain" id="PRO_5015656286" evidence="7">
    <location>
        <begin position="20"/>
        <end position="297"/>
    </location>
</feature>
<feature type="transmembrane region" description="Helical" evidence="6">
    <location>
        <begin position="64"/>
        <end position="84"/>
    </location>
</feature>
<dbReference type="AlphaFoldDB" id="A0A2T5BE95"/>